<reference evidence="1 4" key="2">
    <citation type="submission" date="2018-11" db="EMBL/GenBank/DDBJ databases">
        <title>Proposal to divide the Flavobacteriaceae and reorganize its genera based on Amino Acid Identity values calculated from whole genome sequences.</title>
        <authorList>
            <person name="Nicholson A.C."/>
            <person name="Gulvik C.A."/>
            <person name="Whitney A.M."/>
            <person name="Humrighouse B.W."/>
            <person name="Bell M."/>
            <person name="Holmes B."/>
            <person name="Steigerwalt A.G."/>
            <person name="Villarma A."/>
            <person name="Sheth M."/>
            <person name="Batra D."/>
            <person name="Pryor J."/>
            <person name="Bernardet J.-F."/>
            <person name="Hugo C."/>
            <person name="Kampfer P."/>
            <person name="Newman J."/>
            <person name="McQuiston J.R."/>
        </authorList>
    </citation>
    <scope>NUCLEOTIDE SEQUENCE [LARGE SCALE GENOMIC DNA]</scope>
    <source>
        <strain evidence="1 4">KC_1864</strain>
    </source>
</reference>
<keyword evidence="4" id="KW-1185">Reference proteome</keyword>
<evidence type="ECO:0000313" key="2">
    <source>
        <dbReference type="EMBL" id="PNW12812.1"/>
    </source>
</evidence>
<gene>
    <name evidence="2" type="ORF">C1637_13310</name>
    <name evidence="1" type="ORF">EG342_19255</name>
</gene>
<evidence type="ECO:0000313" key="1">
    <source>
        <dbReference type="EMBL" id="AZA83894.1"/>
    </source>
</evidence>
<sequence>MKNTTDYLKENNKFQDTSYYTILYYGYPNTSRLELMEMISEKWKIKHIEAAGCDVEEKEMIKIDRQNKKTYAAIEKKYGKDWKVKYEDDLQNVAMKKVDIMDVLITNKTFRTQLEKCNIEIDGVDKDVKPLNNSTYEVKVYGFTQDNKKIDCCTVNVDLINRTVNIIK</sequence>
<dbReference type="KEGG" id="clac:EG342_19255"/>
<proteinExistence type="predicted"/>
<evidence type="ECO:0000313" key="3">
    <source>
        <dbReference type="Proteomes" id="UP000236262"/>
    </source>
</evidence>
<dbReference type="EMBL" id="PPEH01000005">
    <property type="protein sequence ID" value="PNW12812.1"/>
    <property type="molecule type" value="Genomic_DNA"/>
</dbReference>
<dbReference type="Proteomes" id="UP000236262">
    <property type="component" value="Unassembled WGS sequence"/>
</dbReference>
<dbReference type="OrthoDB" id="1271386at2"/>
<dbReference type="RefSeq" id="WP_103292219.1">
    <property type="nucleotide sequence ID" value="NZ_CP033924.1"/>
</dbReference>
<name>A0A3G6RS38_CHRLC</name>
<protein>
    <submittedName>
        <fullName evidence="2">Uncharacterized protein</fullName>
    </submittedName>
</protein>
<reference evidence="2 3" key="1">
    <citation type="submission" date="2018-01" db="EMBL/GenBank/DDBJ databases">
        <title>Draft genome sequences of Chryseobacterium lactis NCTC11390, Chryseobacterium oncorhynchi 701B-08, and Chryseobacterium viscerum 687B-08.</title>
        <authorList>
            <person name="Jeong J.-J."/>
            <person name="Lee Y.J."/>
            <person name="Park B."/>
            <person name="Choi I.-G."/>
            <person name="Kim K.D."/>
        </authorList>
    </citation>
    <scope>NUCLEOTIDE SEQUENCE [LARGE SCALE GENOMIC DNA]</scope>
    <source>
        <strain evidence="2 3">NCTC11390</strain>
    </source>
</reference>
<organism evidence="2 3">
    <name type="scientific">Chryseobacterium lactis</name>
    <dbReference type="NCBI Taxonomy" id="1241981"/>
    <lineage>
        <taxon>Bacteria</taxon>
        <taxon>Pseudomonadati</taxon>
        <taxon>Bacteroidota</taxon>
        <taxon>Flavobacteriia</taxon>
        <taxon>Flavobacteriales</taxon>
        <taxon>Weeksellaceae</taxon>
        <taxon>Chryseobacterium group</taxon>
        <taxon>Chryseobacterium</taxon>
    </lineage>
</organism>
<dbReference type="Proteomes" id="UP000279972">
    <property type="component" value="Chromosome"/>
</dbReference>
<accession>A0A3G6RS38</accession>
<evidence type="ECO:0000313" key="4">
    <source>
        <dbReference type="Proteomes" id="UP000279972"/>
    </source>
</evidence>
<dbReference type="EMBL" id="CP033924">
    <property type="protein sequence ID" value="AZA83894.1"/>
    <property type="molecule type" value="Genomic_DNA"/>
</dbReference>
<dbReference type="AlphaFoldDB" id="A0A3G6RS38"/>